<keyword evidence="1" id="KW-0862">Zinc</keyword>
<name>A0A8S5UIM0_9CAUD</name>
<dbReference type="EMBL" id="BK016090">
    <property type="protein sequence ID" value="DAF94276.1"/>
    <property type="molecule type" value="Genomic_DNA"/>
</dbReference>
<dbReference type="GO" id="GO:0008270">
    <property type="term" value="F:zinc ion binding"/>
    <property type="evidence" value="ECO:0007669"/>
    <property type="project" value="UniProtKB-KW"/>
</dbReference>
<dbReference type="EMBL" id="BK016090">
    <property type="protein sequence ID" value="DAF94135.1"/>
    <property type="molecule type" value="Genomic_DNA"/>
</dbReference>
<organism evidence="1">
    <name type="scientific">Myoviridae sp. ctu2j3</name>
    <dbReference type="NCBI Taxonomy" id="2825197"/>
    <lineage>
        <taxon>Viruses</taxon>
        <taxon>Duplodnaviria</taxon>
        <taxon>Heunggongvirae</taxon>
        <taxon>Uroviricota</taxon>
        <taxon>Caudoviricetes</taxon>
    </lineage>
</organism>
<sequence>MKQQLPQSFIRAGVTRTQIAAAAATNKVEARINMSADVAGAGLCPECRKPMERSNANGFPVMICEAHRIAIPMPDGTF</sequence>
<proteinExistence type="predicted"/>
<keyword evidence="1" id="KW-0863">Zinc-finger</keyword>
<accession>A0A8S5UIM0</accession>
<keyword evidence="1" id="KW-0479">Metal-binding</keyword>
<protein>
    <submittedName>
        <fullName evidence="1">TFIIB Transcription factor zinc-finger</fullName>
    </submittedName>
</protein>
<reference evidence="1" key="1">
    <citation type="journal article" date="2021" name="Proc. Natl. Acad. Sci. U.S.A.">
        <title>A Catalog of Tens of Thousands of Viruses from Human Metagenomes Reveals Hidden Associations with Chronic Diseases.</title>
        <authorList>
            <person name="Tisza M.J."/>
            <person name="Buck C.B."/>
        </authorList>
    </citation>
    <scope>NUCLEOTIDE SEQUENCE</scope>
    <source>
        <strain evidence="1">Ctu2j3</strain>
    </source>
</reference>
<evidence type="ECO:0000313" key="1">
    <source>
        <dbReference type="EMBL" id="DAF94276.1"/>
    </source>
</evidence>